<comment type="subcellular location">
    <subcellularLocation>
        <location evidence="1">Secreted</location>
    </subcellularLocation>
</comment>
<sequence length="74" mass="8478">MKLTCMMIVAVLFLTTWTFATAITSNGLDNRFSKAHHEMKNRRASRLNKSCHLGGEYCGLFEVCCYGDCFIMCW</sequence>
<reference evidence="6" key="2">
    <citation type="submission" date="2015-04" db="EMBL/GenBank/DDBJ databases">
        <authorList>
            <person name="Robinson S.D."/>
            <person name="Li Q."/>
            <person name="Bandyopadhyay P.K."/>
            <person name="Gajewiak J."/>
            <person name="Yandell M."/>
            <person name="Papenfuss A.T."/>
            <person name="Purcell A.W."/>
            <person name="Olivera B.M."/>
            <person name="Norton R.S."/>
            <person name="Safavi-Hemami H."/>
        </authorList>
    </citation>
    <scope>NUCLEOTIDE SEQUENCE</scope>
    <source>
        <tissue evidence="6">Venom gland</tissue>
    </source>
</reference>
<accession>W4VRZ6</accession>
<dbReference type="Pfam" id="PF02950">
    <property type="entry name" value="Conotoxin"/>
    <property type="match status" value="1"/>
</dbReference>
<evidence type="ECO:0000313" key="6">
    <source>
        <dbReference type="EMBL" id="JAB84666.1"/>
    </source>
</evidence>
<name>W4VRZ6_CONVC</name>
<evidence type="ECO:0000256" key="5">
    <source>
        <dbReference type="SAM" id="SignalP"/>
    </source>
</evidence>
<feature type="chain" id="PRO_5004852186" evidence="5">
    <location>
        <begin position="23"/>
        <end position="74"/>
    </location>
</feature>
<proteinExistence type="evidence at transcript level"/>
<organism evidence="6">
    <name type="scientific">Conus victoriae</name>
    <name type="common">Queen Victoria cone</name>
    <dbReference type="NCBI Taxonomy" id="319920"/>
    <lineage>
        <taxon>Eukaryota</taxon>
        <taxon>Metazoa</taxon>
        <taxon>Spiralia</taxon>
        <taxon>Lophotrochozoa</taxon>
        <taxon>Mollusca</taxon>
        <taxon>Gastropoda</taxon>
        <taxon>Caenogastropoda</taxon>
        <taxon>Neogastropoda</taxon>
        <taxon>Conoidea</taxon>
        <taxon>Conidae</taxon>
        <taxon>Conus</taxon>
        <taxon>Cylinder</taxon>
    </lineage>
</organism>
<dbReference type="InterPro" id="IPR004214">
    <property type="entry name" value="Conotoxin"/>
</dbReference>
<evidence type="ECO:0000256" key="3">
    <source>
        <dbReference type="ARBA" id="ARBA00022656"/>
    </source>
</evidence>
<dbReference type="AlphaFoldDB" id="W4VRZ6"/>
<protein>
    <submittedName>
        <fullName evidence="6">O1_Vc6.34 prepropeptide</fullName>
    </submittedName>
</protein>
<dbReference type="GO" id="GO:0008200">
    <property type="term" value="F:ion channel inhibitor activity"/>
    <property type="evidence" value="ECO:0007669"/>
    <property type="project" value="InterPro"/>
</dbReference>
<feature type="signal peptide" evidence="5">
    <location>
        <begin position="1"/>
        <end position="22"/>
    </location>
</feature>
<evidence type="ECO:0000256" key="1">
    <source>
        <dbReference type="ARBA" id="ARBA00004613"/>
    </source>
</evidence>
<keyword evidence="2" id="KW-0964">Secreted</keyword>
<dbReference type="GO" id="GO:0090729">
    <property type="term" value="F:toxin activity"/>
    <property type="evidence" value="ECO:0007669"/>
    <property type="project" value="UniProtKB-KW"/>
</dbReference>
<dbReference type="EMBL" id="GAIH01000051">
    <property type="protein sequence ID" value="JAB84666.1"/>
    <property type="molecule type" value="mRNA"/>
</dbReference>
<evidence type="ECO:0000256" key="4">
    <source>
        <dbReference type="ARBA" id="ARBA00022729"/>
    </source>
</evidence>
<dbReference type="GO" id="GO:0005576">
    <property type="term" value="C:extracellular region"/>
    <property type="evidence" value="ECO:0007669"/>
    <property type="project" value="UniProtKB-SubCell"/>
</dbReference>
<keyword evidence="3" id="KW-0800">Toxin</keyword>
<evidence type="ECO:0000256" key="2">
    <source>
        <dbReference type="ARBA" id="ARBA00022525"/>
    </source>
</evidence>
<reference evidence="6" key="1">
    <citation type="journal article" date="2014" name="PLoS ONE">
        <title>Diversity of conotoxin gene superfamilies in the venomous snail, Conus victoriae.</title>
        <authorList>
            <person name="Robinson S.D."/>
            <person name="Safavi-Hemami H."/>
            <person name="McIntosh L.D."/>
            <person name="Purcell A.W."/>
            <person name="Norton R.S."/>
            <person name="Papenfuss A.T."/>
        </authorList>
    </citation>
    <scope>NUCLEOTIDE SEQUENCE</scope>
    <source>
        <tissue evidence="6">Venom gland</tissue>
    </source>
</reference>
<keyword evidence="4 5" id="KW-0732">Signal</keyword>